<dbReference type="PANTHER" id="PTHR30193">
    <property type="entry name" value="ABC TRANSPORTER PERMEASE PROTEIN"/>
    <property type="match status" value="1"/>
</dbReference>
<gene>
    <name evidence="9" type="ORF">GCM10010862_06080</name>
</gene>
<name>A0ABQ5W0Z8_9HYPH</name>
<evidence type="ECO:0000256" key="6">
    <source>
        <dbReference type="ARBA" id="ARBA00023136"/>
    </source>
</evidence>
<dbReference type="Pfam" id="PF00528">
    <property type="entry name" value="BPD_transp_1"/>
    <property type="match status" value="1"/>
</dbReference>
<dbReference type="SUPFAM" id="SSF161098">
    <property type="entry name" value="MetI-like"/>
    <property type="match status" value="2"/>
</dbReference>
<keyword evidence="10" id="KW-1185">Reference proteome</keyword>
<proteinExistence type="inferred from homology"/>
<organism evidence="9 10">
    <name type="scientific">Devosia nitrariae</name>
    <dbReference type="NCBI Taxonomy" id="2071872"/>
    <lineage>
        <taxon>Bacteria</taxon>
        <taxon>Pseudomonadati</taxon>
        <taxon>Pseudomonadota</taxon>
        <taxon>Alphaproteobacteria</taxon>
        <taxon>Hyphomicrobiales</taxon>
        <taxon>Devosiaceae</taxon>
        <taxon>Devosia</taxon>
    </lineage>
</organism>
<dbReference type="Proteomes" id="UP001156691">
    <property type="component" value="Unassembled WGS sequence"/>
</dbReference>
<feature type="transmembrane region" description="Helical" evidence="7">
    <location>
        <begin position="145"/>
        <end position="166"/>
    </location>
</feature>
<accession>A0ABQ5W0Z8</accession>
<evidence type="ECO:0000256" key="3">
    <source>
        <dbReference type="ARBA" id="ARBA00022475"/>
    </source>
</evidence>
<dbReference type="EMBL" id="BSNS01000003">
    <property type="protein sequence ID" value="GLQ53350.1"/>
    <property type="molecule type" value="Genomic_DNA"/>
</dbReference>
<reference evidence="10" key="1">
    <citation type="journal article" date="2019" name="Int. J. Syst. Evol. Microbiol.">
        <title>The Global Catalogue of Microorganisms (GCM) 10K type strain sequencing project: providing services to taxonomists for standard genome sequencing and annotation.</title>
        <authorList>
            <consortium name="The Broad Institute Genomics Platform"/>
            <consortium name="The Broad Institute Genome Sequencing Center for Infectious Disease"/>
            <person name="Wu L."/>
            <person name="Ma J."/>
        </authorList>
    </citation>
    <scope>NUCLEOTIDE SEQUENCE [LARGE SCALE GENOMIC DNA]</scope>
    <source>
        <strain evidence="10">NBRC 112416</strain>
    </source>
</reference>
<feature type="transmembrane region" description="Helical" evidence="7">
    <location>
        <begin position="335"/>
        <end position="354"/>
    </location>
</feature>
<evidence type="ECO:0000256" key="4">
    <source>
        <dbReference type="ARBA" id="ARBA00022692"/>
    </source>
</evidence>
<feature type="transmembrane region" description="Helical" evidence="7">
    <location>
        <begin position="287"/>
        <end position="306"/>
    </location>
</feature>
<keyword evidence="5 7" id="KW-1133">Transmembrane helix</keyword>
<evidence type="ECO:0000256" key="7">
    <source>
        <dbReference type="RuleBase" id="RU363032"/>
    </source>
</evidence>
<dbReference type="CDD" id="cd06261">
    <property type="entry name" value="TM_PBP2"/>
    <property type="match status" value="1"/>
</dbReference>
<feature type="domain" description="ABC transmembrane type-1" evidence="8">
    <location>
        <begin position="141"/>
        <end position="356"/>
    </location>
</feature>
<comment type="subcellular location">
    <subcellularLocation>
        <location evidence="1 7">Cell membrane</location>
        <topology evidence="1 7">Multi-pass membrane protein</topology>
    </subcellularLocation>
</comment>
<evidence type="ECO:0000313" key="10">
    <source>
        <dbReference type="Proteomes" id="UP001156691"/>
    </source>
</evidence>
<protein>
    <submittedName>
        <fullName evidence="9">Sugar ABC transporter permease</fullName>
    </submittedName>
</protein>
<dbReference type="InterPro" id="IPR035906">
    <property type="entry name" value="MetI-like_sf"/>
</dbReference>
<comment type="similarity">
    <text evidence="7">Belongs to the binding-protein-dependent transport system permease family.</text>
</comment>
<comment type="caution">
    <text evidence="9">The sequence shown here is derived from an EMBL/GenBank/DDBJ whole genome shotgun (WGS) entry which is preliminary data.</text>
</comment>
<dbReference type="PROSITE" id="PS50928">
    <property type="entry name" value="ABC_TM1"/>
    <property type="match status" value="1"/>
</dbReference>
<evidence type="ECO:0000259" key="8">
    <source>
        <dbReference type="PROSITE" id="PS50928"/>
    </source>
</evidence>
<feature type="transmembrane region" description="Helical" evidence="7">
    <location>
        <begin position="20"/>
        <end position="46"/>
    </location>
</feature>
<evidence type="ECO:0000256" key="2">
    <source>
        <dbReference type="ARBA" id="ARBA00022448"/>
    </source>
</evidence>
<dbReference type="InterPro" id="IPR051393">
    <property type="entry name" value="ABC_transporter_permease"/>
</dbReference>
<keyword evidence="2 7" id="KW-0813">Transport</keyword>
<evidence type="ECO:0000256" key="5">
    <source>
        <dbReference type="ARBA" id="ARBA00022989"/>
    </source>
</evidence>
<evidence type="ECO:0000313" key="9">
    <source>
        <dbReference type="EMBL" id="GLQ53350.1"/>
    </source>
</evidence>
<feature type="transmembrane region" description="Helical" evidence="7">
    <location>
        <begin position="230"/>
        <end position="251"/>
    </location>
</feature>
<keyword evidence="6 7" id="KW-0472">Membrane</keyword>
<dbReference type="Gene3D" id="1.10.3720.10">
    <property type="entry name" value="MetI-like"/>
    <property type="match status" value="2"/>
</dbReference>
<sequence>MDTMTPKTAKSLQNHPTAGWLMMAPAIILLTLFLIGPFLLAFGFSFTNQRLISPNPTQIVGLRNFEQMLGVGVLTLEPERDNSGAVVRDDEGRPEYPRVRTFTRNNPDYPHLEGMREWFGWSWGDNQVVVLARDLVFMKALTNTLMFVAVVAPVQAGLALLLALMINQKLRGINIFRTVYFMPVVVSIVVVSLLWRFIYDGRNGLLNNLLSFISFGQFRPVDWLGEPSTALWAILAMSVWQGVGFHMVIWLSGLQTIPVALYEAADIEGATPWQKFRFVTWPGLRNTAVLILVVITMQAFSLFAQVDVMTQGGPLDSTQSLVFQAVQRGYEQQNIAGGSAISVLLFLLVLAISITQRYLTRERN</sequence>
<feature type="transmembrane region" description="Helical" evidence="7">
    <location>
        <begin position="178"/>
        <end position="198"/>
    </location>
</feature>
<dbReference type="PANTHER" id="PTHR30193:SF37">
    <property type="entry name" value="INNER MEMBRANE ABC TRANSPORTER PERMEASE PROTEIN YCJO"/>
    <property type="match status" value="1"/>
</dbReference>
<keyword evidence="3" id="KW-1003">Cell membrane</keyword>
<keyword evidence="4 7" id="KW-0812">Transmembrane</keyword>
<evidence type="ECO:0000256" key="1">
    <source>
        <dbReference type="ARBA" id="ARBA00004651"/>
    </source>
</evidence>
<dbReference type="InterPro" id="IPR000515">
    <property type="entry name" value="MetI-like"/>
</dbReference>